<keyword evidence="4" id="KW-1185">Reference proteome</keyword>
<dbReference type="OrthoDB" id="74360at2759"/>
<dbReference type="Gene3D" id="3.50.50.60">
    <property type="entry name" value="FAD/NAD(P)-binding domain"/>
    <property type="match status" value="2"/>
</dbReference>
<feature type="transmembrane region" description="Helical" evidence="2">
    <location>
        <begin position="509"/>
        <end position="527"/>
    </location>
</feature>
<feature type="transmembrane region" description="Helical" evidence="2">
    <location>
        <begin position="20"/>
        <end position="40"/>
    </location>
</feature>
<dbReference type="EMBL" id="JACAZH010000009">
    <property type="protein sequence ID" value="KAF7359005.1"/>
    <property type="molecule type" value="Genomic_DNA"/>
</dbReference>
<evidence type="ECO:0000256" key="2">
    <source>
        <dbReference type="SAM" id="Phobius"/>
    </source>
</evidence>
<dbReference type="SUPFAM" id="SSF51905">
    <property type="entry name" value="FAD/NAD(P)-binding domain"/>
    <property type="match status" value="1"/>
</dbReference>
<dbReference type="PRINTS" id="PR00368">
    <property type="entry name" value="FADPNR"/>
</dbReference>
<protein>
    <recommendedName>
        <fullName evidence="5">FAD/NAD(P)-binding domain-containing protein</fullName>
    </recommendedName>
</protein>
<dbReference type="InterPro" id="IPR036188">
    <property type="entry name" value="FAD/NAD-bd_sf"/>
</dbReference>
<comment type="similarity">
    <text evidence="1">Belongs to the FAD-binding monooxygenase family.</text>
</comment>
<dbReference type="Proteomes" id="UP000623467">
    <property type="component" value="Unassembled WGS sequence"/>
</dbReference>
<proteinExistence type="inferred from homology"/>
<evidence type="ECO:0008006" key="5">
    <source>
        <dbReference type="Google" id="ProtNLM"/>
    </source>
</evidence>
<keyword evidence="2" id="KW-0812">Transmembrane</keyword>
<evidence type="ECO:0000313" key="3">
    <source>
        <dbReference type="EMBL" id="KAF7359005.1"/>
    </source>
</evidence>
<keyword evidence="2" id="KW-1133">Transmembrane helix</keyword>
<sequence>MAGPSFAPTLSFPPTAVDRAMPEIVIIGAGVGGLAFAIALRRQLGFDDFLIYEKASDVGGTWRDNIYPGASSDIGMHFYSLSTDLNPEWSGTHGSQPETHDYWRKLTAKYELYSRTVFNRLVTSAEWSTKDELYSIVSEDVVTGERFTATAKILISALGGDTFHSARWNTGVDLRGKNVAVIGNGASATQFVPVISEDPSVQIIEFCRTPNWFLPPIRSSYTPRWKWIFRNVPGVLRLLRFTFYLRSELLYRLVFANKFISSKYVNVAKNYIVSTAPKEGLDRLIPNYSIGCKRLIFDTDYLEALHRPNLKLNWDGIQSICEDGIITKKGEKLSFDVLIFATGFTADRYPLHVVGNTSPKTVQDYYDSQGGPKAYLGTTVPGFPNLFLLAGPNTATGHTSVLHTEELQTGYIMQLIKPILDGLVSSVDVKPGATDAYNDVIQARLSRSIFVECTSWYRTGGDGKVSSIFPGAMFLFGWWVRRPKWEDYNVKATTNEWERKLRYEKRMTFFNPMHYLALLFGYFVLAIS</sequence>
<keyword evidence="2" id="KW-0472">Membrane</keyword>
<dbReference type="Pfam" id="PF13450">
    <property type="entry name" value="NAD_binding_8"/>
    <property type="match status" value="1"/>
</dbReference>
<comment type="caution">
    <text evidence="3">The sequence shown here is derived from an EMBL/GenBank/DDBJ whole genome shotgun (WGS) entry which is preliminary data.</text>
</comment>
<dbReference type="PANTHER" id="PTHR42877:SF5">
    <property type="entry name" value="L-ORNITHINE N(5)-MONOOXYGENASE-RELATED"/>
    <property type="match status" value="1"/>
</dbReference>
<dbReference type="InterPro" id="IPR051209">
    <property type="entry name" value="FAD-bind_Monooxygenase_sf"/>
</dbReference>
<accession>A0A8H7D2F3</accession>
<name>A0A8H7D2F3_9AGAR</name>
<evidence type="ECO:0000256" key="1">
    <source>
        <dbReference type="ARBA" id="ARBA00010139"/>
    </source>
</evidence>
<evidence type="ECO:0000313" key="4">
    <source>
        <dbReference type="Proteomes" id="UP000623467"/>
    </source>
</evidence>
<dbReference type="PANTHER" id="PTHR42877">
    <property type="entry name" value="L-ORNITHINE N(5)-MONOOXYGENASE-RELATED"/>
    <property type="match status" value="1"/>
</dbReference>
<reference evidence="3" key="1">
    <citation type="submission" date="2020-05" db="EMBL/GenBank/DDBJ databases">
        <title>Mycena genomes resolve the evolution of fungal bioluminescence.</title>
        <authorList>
            <person name="Tsai I.J."/>
        </authorList>
    </citation>
    <scope>NUCLEOTIDE SEQUENCE</scope>
    <source>
        <strain evidence="3">160909Yilan</strain>
    </source>
</reference>
<gene>
    <name evidence="3" type="ORF">MSAN_01241200</name>
</gene>
<organism evidence="3 4">
    <name type="scientific">Mycena sanguinolenta</name>
    <dbReference type="NCBI Taxonomy" id="230812"/>
    <lineage>
        <taxon>Eukaryota</taxon>
        <taxon>Fungi</taxon>
        <taxon>Dikarya</taxon>
        <taxon>Basidiomycota</taxon>
        <taxon>Agaricomycotina</taxon>
        <taxon>Agaricomycetes</taxon>
        <taxon>Agaricomycetidae</taxon>
        <taxon>Agaricales</taxon>
        <taxon>Marasmiineae</taxon>
        <taxon>Mycenaceae</taxon>
        <taxon>Mycena</taxon>
    </lineage>
</organism>
<dbReference type="AlphaFoldDB" id="A0A8H7D2F3"/>